<comment type="similarity">
    <text evidence="8">Belongs to the NAD kinase family.</text>
</comment>
<evidence type="ECO:0000256" key="8">
    <source>
        <dbReference type="HAMAP-Rule" id="MF_00361"/>
    </source>
</evidence>
<keyword evidence="1 8" id="KW-0963">Cytoplasm</keyword>
<comment type="function">
    <text evidence="8">Involved in the regulation of the intracellular balance of NAD and NADP, and is a key enzyme in the biosynthesis of NADP. Catalyzes specifically the phosphorylation on 2'-hydroxyl of the adenosine moiety of NAD to yield NADP.</text>
</comment>
<feature type="binding site" evidence="8">
    <location>
        <position position="189"/>
    </location>
    <ligand>
        <name>NAD(+)</name>
        <dbReference type="ChEBI" id="CHEBI:57540"/>
    </ligand>
</feature>
<dbReference type="NCBIfam" id="NF002255">
    <property type="entry name" value="PRK01185.1"/>
    <property type="match status" value="1"/>
</dbReference>
<dbReference type="GO" id="GO:0046872">
    <property type="term" value="F:metal ion binding"/>
    <property type="evidence" value="ECO:0007669"/>
    <property type="project" value="UniProtKB-UniRule"/>
</dbReference>
<dbReference type="Proteomes" id="UP001451606">
    <property type="component" value="Chromosome"/>
</dbReference>
<proteinExistence type="inferred from homology"/>
<comment type="subcellular location">
    <subcellularLocation>
        <location evidence="8">Cytoplasm</location>
    </subcellularLocation>
</comment>
<dbReference type="GO" id="GO:0003951">
    <property type="term" value="F:NAD+ kinase activity"/>
    <property type="evidence" value="ECO:0007669"/>
    <property type="project" value="UniProtKB-UniRule"/>
</dbReference>
<dbReference type="GO" id="GO:0005524">
    <property type="term" value="F:ATP binding"/>
    <property type="evidence" value="ECO:0007669"/>
    <property type="project" value="UniProtKB-KW"/>
</dbReference>
<dbReference type="Pfam" id="PF20143">
    <property type="entry name" value="NAD_kinase_C"/>
    <property type="match status" value="1"/>
</dbReference>
<feature type="active site" description="Proton acceptor" evidence="8">
    <location>
        <position position="57"/>
    </location>
</feature>
<dbReference type="Gene3D" id="2.60.200.30">
    <property type="entry name" value="Probable inorganic polyphosphate/atp-NAD kinase, domain 2"/>
    <property type="match status" value="1"/>
</dbReference>
<dbReference type="SUPFAM" id="SSF111331">
    <property type="entry name" value="NAD kinase/diacylglycerol kinase-like"/>
    <property type="match status" value="1"/>
</dbReference>
<dbReference type="EMBL" id="CP133772">
    <property type="protein sequence ID" value="WYX99676.1"/>
    <property type="molecule type" value="Genomic_DNA"/>
</dbReference>
<comment type="cofactor">
    <cofactor evidence="8">
        <name>a divalent metal cation</name>
        <dbReference type="ChEBI" id="CHEBI:60240"/>
    </cofactor>
</comment>
<evidence type="ECO:0000313" key="9">
    <source>
        <dbReference type="EMBL" id="WYX99676.1"/>
    </source>
</evidence>
<feature type="binding site" evidence="8">
    <location>
        <begin position="57"/>
        <end position="58"/>
    </location>
    <ligand>
        <name>NAD(+)</name>
        <dbReference type="ChEBI" id="CHEBI:57540"/>
    </ligand>
</feature>
<feature type="binding site" evidence="8">
    <location>
        <position position="224"/>
    </location>
    <ligand>
        <name>NAD(+)</name>
        <dbReference type="ChEBI" id="CHEBI:57540"/>
    </ligand>
</feature>
<evidence type="ECO:0000256" key="2">
    <source>
        <dbReference type="ARBA" id="ARBA00022679"/>
    </source>
</evidence>
<feature type="binding site" evidence="8">
    <location>
        <position position="135"/>
    </location>
    <ligand>
        <name>NAD(+)</name>
        <dbReference type="ChEBI" id="CHEBI:57540"/>
    </ligand>
</feature>
<sequence length="267" mass="29651">MVRKDCKRCSNVMKRIVDILPNEWEKIYESEASKYLNTKGRDLEKLDADIIIAIGGDGTALRALQLARGPILGINMGSLGFLNEVEIGDVESSIYRIIRGEYSIEKTMKLSVRINGVEVEECTNEVVIHTAKISKIRKFKIYVSDHFVDGTNADGVIIATPIGSTSYSYSAGGPLVMPSMDAMVISYLAPFGTRARPIVASPAETIKIKLVGKDQQCTVILDGQVEYPINSSDIVEIGVSKHRAQFVTLRQSFYERIREKLIKYVVN</sequence>
<evidence type="ECO:0000256" key="6">
    <source>
        <dbReference type="ARBA" id="ARBA00022857"/>
    </source>
</evidence>
<name>A0AAX4NFZ4_9ARCH</name>
<keyword evidence="5 8" id="KW-0067">ATP-binding</keyword>
<evidence type="ECO:0000256" key="7">
    <source>
        <dbReference type="ARBA" id="ARBA00023027"/>
    </source>
</evidence>
<evidence type="ECO:0000313" key="10">
    <source>
        <dbReference type="Proteomes" id="UP001451606"/>
    </source>
</evidence>
<evidence type="ECO:0000256" key="1">
    <source>
        <dbReference type="ARBA" id="ARBA00022490"/>
    </source>
</evidence>
<dbReference type="KEGG" id="omr:OXIME_000212"/>
<keyword evidence="10" id="KW-1185">Reference proteome</keyword>
<comment type="catalytic activity">
    <reaction evidence="8">
        <text>NAD(+) + ATP = ADP + NADP(+) + H(+)</text>
        <dbReference type="Rhea" id="RHEA:18629"/>
        <dbReference type="ChEBI" id="CHEBI:15378"/>
        <dbReference type="ChEBI" id="CHEBI:30616"/>
        <dbReference type="ChEBI" id="CHEBI:57540"/>
        <dbReference type="ChEBI" id="CHEBI:58349"/>
        <dbReference type="ChEBI" id="CHEBI:456216"/>
        <dbReference type="EC" id="2.7.1.23"/>
    </reaction>
</comment>
<organism evidence="9 10">
    <name type="scientific">Oxyplasma meridianum</name>
    <dbReference type="NCBI Taxonomy" id="3073602"/>
    <lineage>
        <taxon>Archaea</taxon>
        <taxon>Methanobacteriati</taxon>
        <taxon>Thermoplasmatota</taxon>
        <taxon>Thermoplasmata</taxon>
        <taxon>Thermoplasmatales</taxon>
        <taxon>Thermoplasmataceae</taxon>
        <taxon>Oxyplasma</taxon>
    </lineage>
</organism>
<feature type="binding site" evidence="8">
    <location>
        <begin position="165"/>
        <end position="170"/>
    </location>
    <ligand>
        <name>NAD(+)</name>
        <dbReference type="ChEBI" id="CHEBI:57540"/>
    </ligand>
</feature>
<feature type="binding site" evidence="8">
    <location>
        <begin position="124"/>
        <end position="125"/>
    </location>
    <ligand>
        <name>NAD(+)</name>
        <dbReference type="ChEBI" id="CHEBI:57540"/>
    </ligand>
</feature>
<evidence type="ECO:0000256" key="3">
    <source>
        <dbReference type="ARBA" id="ARBA00022741"/>
    </source>
</evidence>
<dbReference type="AlphaFoldDB" id="A0AAX4NFZ4"/>
<comment type="caution">
    <text evidence="8">Lacks conserved residue(s) required for the propagation of feature annotation.</text>
</comment>
<evidence type="ECO:0000256" key="4">
    <source>
        <dbReference type="ARBA" id="ARBA00022777"/>
    </source>
</evidence>
<dbReference type="InterPro" id="IPR017437">
    <property type="entry name" value="ATP-NAD_kinase_PpnK-typ_C"/>
</dbReference>
<dbReference type="GO" id="GO:0005737">
    <property type="term" value="C:cytoplasm"/>
    <property type="evidence" value="ECO:0007669"/>
    <property type="project" value="UniProtKB-SubCell"/>
</dbReference>
<keyword evidence="4 8" id="KW-0418">Kinase</keyword>
<keyword evidence="7 8" id="KW-0520">NAD</keyword>
<keyword evidence="3 8" id="KW-0547">Nucleotide-binding</keyword>
<dbReference type="EC" id="2.7.1.23" evidence="8"/>
<dbReference type="RefSeq" id="WP_393971641.1">
    <property type="nucleotide sequence ID" value="NZ_CP133772.1"/>
</dbReference>
<keyword evidence="2 8" id="KW-0808">Transferase</keyword>
<dbReference type="GO" id="GO:0006741">
    <property type="term" value="P:NADP+ biosynthetic process"/>
    <property type="evidence" value="ECO:0007669"/>
    <property type="project" value="UniProtKB-UniRule"/>
</dbReference>
<dbReference type="PANTHER" id="PTHR20275:SF43">
    <property type="entry name" value="BIFUNCTIONAL NADP PHOSPHATASE_NAD KINASE"/>
    <property type="match status" value="1"/>
</dbReference>
<dbReference type="GeneID" id="95966936"/>
<feature type="binding site" evidence="8">
    <location>
        <position position="62"/>
    </location>
    <ligand>
        <name>NAD(+)</name>
        <dbReference type="ChEBI" id="CHEBI:57540"/>
    </ligand>
</feature>
<gene>
    <name evidence="8" type="primary">nadK</name>
    <name evidence="9" type="ORF">OXIME_000212</name>
</gene>
<feature type="binding site" evidence="8">
    <location>
        <position position="154"/>
    </location>
    <ligand>
        <name>NAD(+)</name>
        <dbReference type="ChEBI" id="CHEBI:57540"/>
    </ligand>
</feature>
<accession>A0AAX4NFZ4</accession>
<dbReference type="Gene3D" id="3.40.50.10330">
    <property type="entry name" value="Probable inorganic polyphosphate/atp-NAD kinase, domain 1"/>
    <property type="match status" value="1"/>
</dbReference>
<dbReference type="HAMAP" id="MF_00361">
    <property type="entry name" value="NAD_kinase"/>
    <property type="match status" value="1"/>
</dbReference>
<evidence type="ECO:0000256" key="5">
    <source>
        <dbReference type="ARBA" id="ARBA00022840"/>
    </source>
</evidence>
<feature type="binding site" evidence="8">
    <location>
        <position position="162"/>
    </location>
    <ligand>
        <name>NAD(+)</name>
        <dbReference type="ChEBI" id="CHEBI:57540"/>
    </ligand>
</feature>
<protein>
    <recommendedName>
        <fullName evidence="8">NAD kinase</fullName>
        <ecNumber evidence="8">2.7.1.23</ecNumber>
    </recommendedName>
    <alternativeName>
        <fullName evidence="8">ATP-dependent NAD kinase</fullName>
    </alternativeName>
</protein>
<dbReference type="InterPro" id="IPR017438">
    <property type="entry name" value="ATP-NAD_kinase_N"/>
</dbReference>
<dbReference type="InterPro" id="IPR002504">
    <property type="entry name" value="NADK"/>
</dbReference>
<dbReference type="PANTHER" id="PTHR20275">
    <property type="entry name" value="NAD KINASE"/>
    <property type="match status" value="1"/>
</dbReference>
<keyword evidence="6 8" id="KW-0521">NADP</keyword>
<dbReference type="GO" id="GO:0019674">
    <property type="term" value="P:NAD+ metabolic process"/>
    <property type="evidence" value="ECO:0007669"/>
    <property type="project" value="InterPro"/>
</dbReference>
<reference evidence="9 10" key="1">
    <citation type="submission" date="2023-09" db="EMBL/GenBank/DDBJ databases">
        <authorList>
            <person name="Golyshina O.V."/>
            <person name="Lunev E.A."/>
            <person name="Bargiela R."/>
            <person name="Gaines M.C."/>
            <person name="Daum B."/>
            <person name="Bale N.J."/>
            <person name="Koenen M."/>
            <person name="Sinninghe Damst J.S."/>
            <person name="Yakimov M."/>
            <person name="Golyshin P.N."/>
        </authorList>
    </citation>
    <scope>NUCLEOTIDE SEQUENCE [LARGE SCALE GENOMIC DNA]</scope>
    <source>
        <strain evidence="9 10">M1</strain>
    </source>
</reference>
<dbReference type="Pfam" id="PF01513">
    <property type="entry name" value="NAD_kinase"/>
    <property type="match status" value="1"/>
</dbReference>
<dbReference type="InterPro" id="IPR016064">
    <property type="entry name" value="NAD/diacylglycerol_kinase_sf"/>
</dbReference>